<dbReference type="PANTHER" id="PTHR46322">
    <property type="entry name" value="PUROMYCIN-SENSITIVE AMINOPEPTIDASE"/>
    <property type="match status" value="1"/>
</dbReference>
<dbReference type="PANTHER" id="PTHR46322:SF1">
    <property type="entry name" value="PUROMYCIN-SENSITIVE AMINOPEPTIDASE"/>
    <property type="match status" value="1"/>
</dbReference>
<dbReference type="Gene3D" id="2.60.40.1730">
    <property type="entry name" value="tricorn interacting facor f3 domain"/>
    <property type="match status" value="1"/>
</dbReference>
<dbReference type="EMBL" id="AMGO01000007">
    <property type="protein sequence ID" value="EKE45496.1"/>
    <property type="molecule type" value="Genomic_DNA"/>
</dbReference>
<evidence type="ECO:0000313" key="1">
    <source>
        <dbReference type="EMBL" id="EKE45496.1"/>
    </source>
</evidence>
<evidence type="ECO:0000313" key="2">
    <source>
        <dbReference type="Proteomes" id="UP000006765"/>
    </source>
</evidence>
<dbReference type="eggNOG" id="COG0308">
    <property type="taxonomic scope" value="Bacteria"/>
</dbReference>
<dbReference type="Proteomes" id="UP000006765">
    <property type="component" value="Unassembled WGS sequence"/>
</dbReference>
<comment type="caution">
    <text evidence="1">The sequence shown here is derived from an EMBL/GenBank/DDBJ whole genome shotgun (WGS) entry which is preliminary data.</text>
</comment>
<dbReference type="InterPro" id="IPR042097">
    <property type="entry name" value="Aminopeptidase_N-like_N_sf"/>
</dbReference>
<dbReference type="GO" id="GO:0008270">
    <property type="term" value="F:zinc ion binding"/>
    <property type="evidence" value="ECO:0007669"/>
    <property type="project" value="InterPro"/>
</dbReference>
<keyword evidence="1" id="KW-0645">Protease</keyword>
<dbReference type="SUPFAM" id="SSF63737">
    <property type="entry name" value="Leukotriene A4 hydrolase N-terminal domain"/>
    <property type="match status" value="1"/>
</dbReference>
<keyword evidence="2" id="KW-1185">Reference proteome</keyword>
<accession>K2GSC3</accession>
<gene>
    <name evidence="1" type="ORF">OCGS_0586</name>
</gene>
<keyword evidence="1" id="KW-0031">Aminopeptidase</keyword>
<dbReference type="AlphaFoldDB" id="K2GSC3"/>
<dbReference type="PATRIC" id="fig|1231392.3.peg.588"/>
<proteinExistence type="predicted"/>
<organism evidence="1 2">
    <name type="scientific">Oceaniovalibus guishaninsula JLT2003</name>
    <dbReference type="NCBI Taxonomy" id="1231392"/>
    <lineage>
        <taxon>Bacteria</taxon>
        <taxon>Pseudomonadati</taxon>
        <taxon>Pseudomonadota</taxon>
        <taxon>Alphaproteobacteria</taxon>
        <taxon>Rhodobacterales</taxon>
        <taxon>Roseobacteraceae</taxon>
        <taxon>Oceaniovalibus</taxon>
    </lineage>
</organism>
<dbReference type="STRING" id="1231392.OCGS_0586"/>
<sequence>MREAQAAVHLAEYSPWPWKVDAVSLRFVLSPGDTRVHSRIAFSPRPGLAGPFRLDGEHLTLIAARIDGKPVTPCVNPGGLTCDVPDKPFVWECEVRIDPAANTALSGLYMSNGMYCTQC</sequence>
<keyword evidence="1" id="KW-0378">Hydrolase</keyword>
<dbReference type="InterPro" id="IPR012779">
    <property type="entry name" value="Peptidase_M1_pepN"/>
</dbReference>
<name>K2GSC3_9RHOB</name>
<protein>
    <submittedName>
        <fullName evidence="1">Aminopeptidase N</fullName>
    </submittedName>
</protein>
<dbReference type="GO" id="GO:0004177">
    <property type="term" value="F:aminopeptidase activity"/>
    <property type="evidence" value="ECO:0007669"/>
    <property type="project" value="UniProtKB-KW"/>
</dbReference>
<reference evidence="1 2" key="1">
    <citation type="journal article" date="2012" name="J. Bacteriol.">
        <title>Draft Genome Sequence of Oceaniovalibus guishaninsula JLT2003T.</title>
        <authorList>
            <person name="Tang K."/>
            <person name="Liu K."/>
            <person name="Jiao N."/>
        </authorList>
    </citation>
    <scope>NUCLEOTIDE SEQUENCE [LARGE SCALE GENOMIC DNA]</scope>
    <source>
        <strain evidence="1 2">JLT2003</strain>
    </source>
</reference>